<feature type="transmembrane region" description="Helical" evidence="6">
    <location>
        <begin position="117"/>
        <end position="136"/>
    </location>
</feature>
<comment type="caution">
    <text evidence="8">The sequence shown here is derived from an EMBL/GenBank/DDBJ whole genome shotgun (WGS) entry which is preliminary data.</text>
</comment>
<evidence type="ECO:0000256" key="5">
    <source>
        <dbReference type="ARBA" id="ARBA00023136"/>
    </source>
</evidence>
<evidence type="ECO:0000256" key="4">
    <source>
        <dbReference type="ARBA" id="ARBA00022989"/>
    </source>
</evidence>
<feature type="domain" description="RDD" evidence="7">
    <location>
        <begin position="9"/>
        <end position="148"/>
    </location>
</feature>
<gene>
    <name evidence="8" type="ORF">HF838_11095</name>
</gene>
<dbReference type="Proteomes" id="UP000561326">
    <property type="component" value="Unassembled WGS sequence"/>
</dbReference>
<dbReference type="InterPro" id="IPR051791">
    <property type="entry name" value="Pra-immunoreactive"/>
</dbReference>
<evidence type="ECO:0000313" key="8">
    <source>
        <dbReference type="EMBL" id="NME98806.1"/>
    </source>
</evidence>
<dbReference type="InterPro" id="IPR010432">
    <property type="entry name" value="RDD"/>
</dbReference>
<protein>
    <submittedName>
        <fullName evidence="8">RDD family protein</fullName>
    </submittedName>
</protein>
<keyword evidence="4 6" id="KW-1133">Transmembrane helix</keyword>
<dbReference type="EMBL" id="JABAGO010000018">
    <property type="protein sequence ID" value="NME98806.1"/>
    <property type="molecule type" value="Genomic_DNA"/>
</dbReference>
<proteinExistence type="predicted"/>
<keyword evidence="5 6" id="KW-0472">Membrane</keyword>
<feature type="transmembrane region" description="Helical" evidence="6">
    <location>
        <begin position="58"/>
        <end position="81"/>
    </location>
</feature>
<evidence type="ECO:0000259" key="7">
    <source>
        <dbReference type="Pfam" id="PF06271"/>
    </source>
</evidence>
<reference evidence="8 9" key="1">
    <citation type="submission" date="2020-04" db="EMBL/GenBank/DDBJ databases">
        <authorList>
            <person name="Hitch T.C.A."/>
            <person name="Wylensek D."/>
            <person name="Clavel T."/>
        </authorList>
    </citation>
    <scope>NUCLEOTIDE SEQUENCE [LARGE SCALE GENOMIC DNA]</scope>
    <source>
        <strain evidence="8 9">WB01_D5_05</strain>
    </source>
</reference>
<evidence type="ECO:0000256" key="3">
    <source>
        <dbReference type="ARBA" id="ARBA00022692"/>
    </source>
</evidence>
<keyword evidence="2" id="KW-1003">Cell membrane</keyword>
<evidence type="ECO:0000256" key="6">
    <source>
        <dbReference type="SAM" id="Phobius"/>
    </source>
</evidence>
<evidence type="ECO:0000256" key="1">
    <source>
        <dbReference type="ARBA" id="ARBA00004651"/>
    </source>
</evidence>
<dbReference type="PANTHER" id="PTHR36115">
    <property type="entry name" value="PROLINE-RICH ANTIGEN HOMOLOG-RELATED"/>
    <property type="match status" value="1"/>
</dbReference>
<comment type="subcellular location">
    <subcellularLocation>
        <location evidence="1">Cell membrane</location>
        <topology evidence="1">Multi-pass membrane protein</topology>
    </subcellularLocation>
</comment>
<name>A0A848CZB9_ANEAE</name>
<organism evidence="8 9">
    <name type="scientific">Aneurinibacillus aneurinilyticus</name>
    <name type="common">Bacillus aneurinolyticus</name>
    <dbReference type="NCBI Taxonomy" id="1391"/>
    <lineage>
        <taxon>Bacteria</taxon>
        <taxon>Bacillati</taxon>
        <taxon>Bacillota</taxon>
        <taxon>Bacilli</taxon>
        <taxon>Bacillales</taxon>
        <taxon>Paenibacillaceae</taxon>
        <taxon>Aneurinibacillus group</taxon>
        <taxon>Aneurinibacillus</taxon>
    </lineage>
</organism>
<keyword evidence="3 6" id="KW-0812">Transmembrane</keyword>
<dbReference type="GO" id="GO:0005886">
    <property type="term" value="C:plasma membrane"/>
    <property type="evidence" value="ECO:0007669"/>
    <property type="project" value="UniProtKB-SubCell"/>
</dbReference>
<dbReference type="Pfam" id="PF06271">
    <property type="entry name" value="RDD"/>
    <property type="match status" value="1"/>
</dbReference>
<feature type="transmembrane region" description="Helical" evidence="6">
    <location>
        <begin position="16"/>
        <end position="46"/>
    </location>
</feature>
<evidence type="ECO:0000313" key="9">
    <source>
        <dbReference type="Proteomes" id="UP000561326"/>
    </source>
</evidence>
<evidence type="ECO:0000256" key="2">
    <source>
        <dbReference type="ARBA" id="ARBA00022475"/>
    </source>
</evidence>
<accession>A0A848CZB9</accession>
<dbReference type="AlphaFoldDB" id="A0A848CZB9"/>
<dbReference type="PANTHER" id="PTHR36115:SF9">
    <property type="entry name" value="LMO1584 PROTEIN"/>
    <property type="match status" value="1"/>
</dbReference>
<sequence>MTTEEKFMYAGFWKRFLAAFIDGLIVGIPIYIVIIPLSFIFGAAIYSDPYANDETANGIVALFQIVVFIFASIVSWLYFALMESSKKQATLGKRALGIKVTTIDGERISFGKATGRYFGKILSSIFLIGYIMAGLTGKKQGLHDIMAGCLVINNGVSHSNDNSTYTA</sequence>